<dbReference type="PROSITE" id="PS51063">
    <property type="entry name" value="HTH_CRP_2"/>
    <property type="match status" value="1"/>
</dbReference>
<dbReference type="InterPro" id="IPR036388">
    <property type="entry name" value="WH-like_DNA-bd_sf"/>
</dbReference>
<dbReference type="Pfam" id="PF13545">
    <property type="entry name" value="HTH_Crp_2"/>
    <property type="match status" value="1"/>
</dbReference>
<sequence>MRMLAGISRRLHGLVHDVQTYTLHSGMQRVISYLLHELPEDSADAASIALASMGFGAPTSPGGLRVTLPVSKATIASRLSITPEHFSRVLHMLEESGLIVIDKRDIHIPDAARLAAHTWTDLSARSLTPAQAHQAAATA</sequence>
<gene>
    <name evidence="2" type="ORF">SDC9_185224</name>
</gene>
<dbReference type="Gene3D" id="1.10.10.10">
    <property type="entry name" value="Winged helix-like DNA-binding domain superfamily/Winged helix DNA-binding domain"/>
    <property type="match status" value="1"/>
</dbReference>
<name>A0A645HNM0_9ZZZZ</name>
<dbReference type="AlphaFoldDB" id="A0A645HNM0"/>
<proteinExistence type="predicted"/>
<dbReference type="InterPro" id="IPR036390">
    <property type="entry name" value="WH_DNA-bd_sf"/>
</dbReference>
<organism evidence="2">
    <name type="scientific">bioreactor metagenome</name>
    <dbReference type="NCBI Taxonomy" id="1076179"/>
    <lineage>
        <taxon>unclassified sequences</taxon>
        <taxon>metagenomes</taxon>
        <taxon>ecological metagenomes</taxon>
    </lineage>
</organism>
<dbReference type="SMART" id="SM00419">
    <property type="entry name" value="HTH_CRP"/>
    <property type="match status" value="1"/>
</dbReference>
<dbReference type="GO" id="GO:0003677">
    <property type="term" value="F:DNA binding"/>
    <property type="evidence" value="ECO:0007669"/>
    <property type="project" value="InterPro"/>
</dbReference>
<accession>A0A645HNM0</accession>
<dbReference type="SUPFAM" id="SSF46785">
    <property type="entry name" value="Winged helix' DNA-binding domain"/>
    <property type="match status" value="1"/>
</dbReference>
<evidence type="ECO:0000259" key="1">
    <source>
        <dbReference type="PROSITE" id="PS51063"/>
    </source>
</evidence>
<feature type="domain" description="HTH crp-type" evidence="1">
    <location>
        <begin position="24"/>
        <end position="112"/>
    </location>
</feature>
<dbReference type="GO" id="GO:0006355">
    <property type="term" value="P:regulation of DNA-templated transcription"/>
    <property type="evidence" value="ECO:0007669"/>
    <property type="project" value="InterPro"/>
</dbReference>
<dbReference type="EMBL" id="VSSQ01092496">
    <property type="protein sequence ID" value="MPN37704.1"/>
    <property type="molecule type" value="Genomic_DNA"/>
</dbReference>
<dbReference type="InterPro" id="IPR012318">
    <property type="entry name" value="HTH_CRP"/>
</dbReference>
<evidence type="ECO:0000313" key="2">
    <source>
        <dbReference type="EMBL" id="MPN37704.1"/>
    </source>
</evidence>
<reference evidence="2" key="1">
    <citation type="submission" date="2019-08" db="EMBL/GenBank/DDBJ databases">
        <authorList>
            <person name="Kucharzyk K."/>
            <person name="Murdoch R.W."/>
            <person name="Higgins S."/>
            <person name="Loffler F."/>
        </authorList>
    </citation>
    <scope>NUCLEOTIDE SEQUENCE</scope>
</reference>
<protein>
    <recommendedName>
        <fullName evidence="1">HTH crp-type domain-containing protein</fullName>
    </recommendedName>
</protein>
<comment type="caution">
    <text evidence="2">The sequence shown here is derived from an EMBL/GenBank/DDBJ whole genome shotgun (WGS) entry which is preliminary data.</text>
</comment>